<dbReference type="EMBL" id="GBRH01198912">
    <property type="protein sequence ID" value="JAD98983.1"/>
    <property type="molecule type" value="Transcribed_RNA"/>
</dbReference>
<reference evidence="1" key="2">
    <citation type="journal article" date="2015" name="Data Brief">
        <title>Shoot transcriptome of the giant reed, Arundo donax.</title>
        <authorList>
            <person name="Barrero R.A."/>
            <person name="Guerrero F.D."/>
            <person name="Moolhuijzen P."/>
            <person name="Goolsby J.A."/>
            <person name="Tidwell J."/>
            <person name="Bellgard S.E."/>
            <person name="Bellgard M.I."/>
        </authorList>
    </citation>
    <scope>NUCLEOTIDE SEQUENCE</scope>
    <source>
        <tissue evidence="1">Shoot tissue taken approximately 20 cm above the soil surface</tissue>
    </source>
</reference>
<organism evidence="1">
    <name type="scientific">Arundo donax</name>
    <name type="common">Giant reed</name>
    <name type="synonym">Donax arundinaceus</name>
    <dbReference type="NCBI Taxonomy" id="35708"/>
    <lineage>
        <taxon>Eukaryota</taxon>
        <taxon>Viridiplantae</taxon>
        <taxon>Streptophyta</taxon>
        <taxon>Embryophyta</taxon>
        <taxon>Tracheophyta</taxon>
        <taxon>Spermatophyta</taxon>
        <taxon>Magnoliopsida</taxon>
        <taxon>Liliopsida</taxon>
        <taxon>Poales</taxon>
        <taxon>Poaceae</taxon>
        <taxon>PACMAD clade</taxon>
        <taxon>Arundinoideae</taxon>
        <taxon>Arundineae</taxon>
        <taxon>Arundo</taxon>
    </lineage>
</organism>
<evidence type="ECO:0000313" key="1">
    <source>
        <dbReference type="EMBL" id="JAD98983.1"/>
    </source>
</evidence>
<sequence>MQRMQELKATSN</sequence>
<name>A0A0A9EIZ2_ARUDO</name>
<reference evidence="1" key="1">
    <citation type="submission" date="2014-09" db="EMBL/GenBank/DDBJ databases">
        <authorList>
            <person name="Magalhaes I.L.F."/>
            <person name="Oliveira U."/>
            <person name="Santos F.R."/>
            <person name="Vidigal T.H.D.A."/>
            <person name="Brescovit A.D."/>
            <person name="Santos A.J."/>
        </authorList>
    </citation>
    <scope>NUCLEOTIDE SEQUENCE</scope>
    <source>
        <tissue evidence="1">Shoot tissue taken approximately 20 cm above the soil surface</tissue>
    </source>
</reference>
<accession>A0A0A9EIZ2</accession>
<proteinExistence type="predicted"/>
<protein>
    <submittedName>
        <fullName evidence="1">Uncharacterized protein</fullName>
    </submittedName>
</protein>